<name>A0A368H4S5_ANCCA</name>
<accession>A0A368H4S5</accession>
<comment type="caution">
    <text evidence="1">The sequence shown here is derived from an EMBL/GenBank/DDBJ whole genome shotgun (WGS) entry which is preliminary data.</text>
</comment>
<reference evidence="1 2" key="1">
    <citation type="submission" date="2014-10" db="EMBL/GenBank/DDBJ databases">
        <title>Draft genome of the hookworm Ancylostoma caninum.</title>
        <authorList>
            <person name="Mitreva M."/>
        </authorList>
    </citation>
    <scope>NUCLEOTIDE SEQUENCE [LARGE SCALE GENOMIC DNA]</scope>
    <source>
        <strain evidence="1 2">Baltimore</strain>
    </source>
</reference>
<organism evidence="1 2">
    <name type="scientific">Ancylostoma caninum</name>
    <name type="common">Dog hookworm</name>
    <dbReference type="NCBI Taxonomy" id="29170"/>
    <lineage>
        <taxon>Eukaryota</taxon>
        <taxon>Metazoa</taxon>
        <taxon>Ecdysozoa</taxon>
        <taxon>Nematoda</taxon>
        <taxon>Chromadorea</taxon>
        <taxon>Rhabditida</taxon>
        <taxon>Rhabditina</taxon>
        <taxon>Rhabditomorpha</taxon>
        <taxon>Strongyloidea</taxon>
        <taxon>Ancylostomatidae</taxon>
        <taxon>Ancylostomatinae</taxon>
        <taxon>Ancylostoma</taxon>
    </lineage>
</organism>
<keyword evidence="2" id="KW-1185">Reference proteome</keyword>
<dbReference type="EMBL" id="JOJR01000012">
    <property type="protein sequence ID" value="RCN51596.1"/>
    <property type="molecule type" value="Genomic_DNA"/>
</dbReference>
<proteinExistence type="predicted"/>
<dbReference type="Proteomes" id="UP000252519">
    <property type="component" value="Unassembled WGS sequence"/>
</dbReference>
<evidence type="ECO:0000313" key="2">
    <source>
        <dbReference type="Proteomes" id="UP000252519"/>
    </source>
</evidence>
<gene>
    <name evidence="1" type="ORF">ANCCAN_02263</name>
</gene>
<sequence>MHENILAPFLSCSTASGFDARLCDVLCACLNPIVTPLQRCVVSCGAVFPVFEDVAHLCSPEINHI</sequence>
<protein>
    <submittedName>
        <fullName evidence="1">Uncharacterized protein</fullName>
    </submittedName>
</protein>
<dbReference type="AlphaFoldDB" id="A0A368H4S5"/>
<evidence type="ECO:0000313" key="1">
    <source>
        <dbReference type="EMBL" id="RCN51596.1"/>
    </source>
</evidence>